<evidence type="ECO:0000256" key="1">
    <source>
        <dbReference type="ARBA" id="ARBA00022649"/>
    </source>
</evidence>
<dbReference type="STRING" id="651661.SAMN05660293_04389"/>
<proteinExistence type="predicted"/>
<dbReference type="InterPro" id="IPR052747">
    <property type="entry name" value="TA_system_RelE_toxin"/>
</dbReference>
<sequence length="85" mass="9957">MYKLIFTNKALKSLKAIPKRDASQILEKLEELSADPNEARNVKRLQSHPIAVFRLRIGDYRVLFDKEDALKIIEIIDIGHRKHIY</sequence>
<dbReference type="EMBL" id="FUZA01000006">
    <property type="protein sequence ID" value="SKC11315.1"/>
    <property type="molecule type" value="Genomic_DNA"/>
</dbReference>
<evidence type="ECO:0000313" key="3">
    <source>
        <dbReference type="Proteomes" id="UP000190897"/>
    </source>
</evidence>
<dbReference type="RefSeq" id="WP_082216856.1">
    <property type="nucleotide sequence ID" value="NZ_FUZA01000006.1"/>
</dbReference>
<dbReference type="AlphaFoldDB" id="A0A1T5GSB9"/>
<dbReference type="Proteomes" id="UP000190897">
    <property type="component" value="Unassembled WGS sequence"/>
</dbReference>
<organism evidence="2 3">
    <name type="scientific">Dyadobacter psychrophilus</name>
    <dbReference type="NCBI Taxonomy" id="651661"/>
    <lineage>
        <taxon>Bacteria</taxon>
        <taxon>Pseudomonadati</taxon>
        <taxon>Bacteroidota</taxon>
        <taxon>Cytophagia</taxon>
        <taxon>Cytophagales</taxon>
        <taxon>Spirosomataceae</taxon>
        <taxon>Dyadobacter</taxon>
    </lineage>
</organism>
<dbReference type="InterPro" id="IPR007712">
    <property type="entry name" value="RelE/ParE_toxin"/>
</dbReference>
<dbReference type="InterPro" id="IPR035093">
    <property type="entry name" value="RelE/ParE_toxin_dom_sf"/>
</dbReference>
<evidence type="ECO:0000313" key="2">
    <source>
        <dbReference type="EMBL" id="SKC11315.1"/>
    </source>
</evidence>
<name>A0A1T5GSB9_9BACT</name>
<dbReference type="PANTHER" id="PTHR38813">
    <property type="match status" value="1"/>
</dbReference>
<keyword evidence="1" id="KW-1277">Toxin-antitoxin system</keyword>
<dbReference type="Gene3D" id="3.30.2310.20">
    <property type="entry name" value="RelE-like"/>
    <property type="match status" value="1"/>
</dbReference>
<dbReference type="PANTHER" id="PTHR38813:SF1">
    <property type="entry name" value="TOXIN RELE1-RELATED"/>
    <property type="match status" value="1"/>
</dbReference>
<dbReference type="Pfam" id="PF05016">
    <property type="entry name" value="ParE_toxin"/>
    <property type="match status" value="1"/>
</dbReference>
<protein>
    <submittedName>
        <fullName evidence="2">mRNA interferase RelE/StbE</fullName>
    </submittedName>
</protein>
<dbReference type="SUPFAM" id="SSF143011">
    <property type="entry name" value="RelE-like"/>
    <property type="match status" value="1"/>
</dbReference>
<keyword evidence="3" id="KW-1185">Reference proteome</keyword>
<accession>A0A1T5GSB9</accession>
<reference evidence="3" key="1">
    <citation type="submission" date="2017-02" db="EMBL/GenBank/DDBJ databases">
        <authorList>
            <person name="Varghese N."/>
            <person name="Submissions S."/>
        </authorList>
    </citation>
    <scope>NUCLEOTIDE SEQUENCE [LARGE SCALE GENOMIC DNA]</scope>
    <source>
        <strain evidence="3">DSM 22270</strain>
    </source>
</reference>
<dbReference type="OrthoDB" id="9805098at2"/>
<gene>
    <name evidence="2" type="ORF">SAMN05660293_04389</name>
</gene>